<evidence type="ECO:0000256" key="7">
    <source>
        <dbReference type="ARBA" id="ARBA00022833"/>
    </source>
</evidence>
<keyword evidence="7" id="KW-0862">Zinc</keyword>
<evidence type="ECO:0000256" key="8">
    <source>
        <dbReference type="ARBA" id="ARBA00047989"/>
    </source>
</evidence>
<comment type="catalytic activity">
    <reaction evidence="9">
        <text>adenosine + phosphate = alpha-D-ribose 1-phosphate + adenine</text>
        <dbReference type="Rhea" id="RHEA:27642"/>
        <dbReference type="ChEBI" id="CHEBI:16335"/>
        <dbReference type="ChEBI" id="CHEBI:16708"/>
        <dbReference type="ChEBI" id="CHEBI:43474"/>
        <dbReference type="ChEBI" id="CHEBI:57720"/>
        <dbReference type="EC" id="2.4.2.1"/>
    </reaction>
    <physiologicalReaction direction="left-to-right" evidence="9">
        <dbReference type="Rhea" id="RHEA:27643"/>
    </physiologicalReaction>
</comment>
<dbReference type="GO" id="GO:0016787">
    <property type="term" value="F:hydrolase activity"/>
    <property type="evidence" value="ECO:0007669"/>
    <property type="project" value="UniProtKB-KW"/>
</dbReference>
<gene>
    <name evidence="12" type="primary">pgeF</name>
    <name evidence="12" type="ORF">H9746_06240</name>
</gene>
<evidence type="ECO:0000256" key="6">
    <source>
        <dbReference type="ARBA" id="ARBA00022801"/>
    </source>
</evidence>
<keyword evidence="5" id="KW-0479">Metal-binding</keyword>
<dbReference type="InterPro" id="IPR011324">
    <property type="entry name" value="Cytotoxic_necrot_fac-like_cat"/>
</dbReference>
<comment type="catalytic activity">
    <reaction evidence="8">
        <text>adenosine + H2O + H(+) = inosine + NH4(+)</text>
        <dbReference type="Rhea" id="RHEA:24408"/>
        <dbReference type="ChEBI" id="CHEBI:15377"/>
        <dbReference type="ChEBI" id="CHEBI:15378"/>
        <dbReference type="ChEBI" id="CHEBI:16335"/>
        <dbReference type="ChEBI" id="CHEBI:17596"/>
        <dbReference type="ChEBI" id="CHEBI:28938"/>
        <dbReference type="EC" id="3.5.4.4"/>
    </reaction>
    <physiologicalReaction direction="left-to-right" evidence="8">
        <dbReference type="Rhea" id="RHEA:24409"/>
    </physiologicalReaction>
</comment>
<dbReference type="Pfam" id="PF02578">
    <property type="entry name" value="Cu-oxidase_4"/>
    <property type="match status" value="1"/>
</dbReference>
<comment type="function">
    <text evidence="2">Purine nucleoside enzyme that catalyzes the phosphorolysis of adenosine and inosine nucleosides, yielding D-ribose 1-phosphate and the respective free bases, adenine and hypoxanthine. Also catalyzes the phosphorolysis of S-methyl-5'-thioadenosine into adenine and S-methyl-5-thio-alpha-D-ribose 1-phosphate. Also has adenosine deaminase activity.</text>
</comment>
<reference evidence="12" key="2">
    <citation type="submission" date="2021-04" db="EMBL/GenBank/DDBJ databases">
        <authorList>
            <person name="Gilroy R."/>
        </authorList>
    </citation>
    <scope>NUCLEOTIDE SEQUENCE</scope>
    <source>
        <strain evidence="12">CHK193-4272</strain>
    </source>
</reference>
<evidence type="ECO:0000256" key="9">
    <source>
        <dbReference type="ARBA" id="ARBA00048968"/>
    </source>
</evidence>
<dbReference type="GO" id="GO:0017061">
    <property type="term" value="F:S-methyl-5-thioadenosine phosphorylase activity"/>
    <property type="evidence" value="ECO:0007669"/>
    <property type="project" value="UniProtKB-EC"/>
</dbReference>
<dbReference type="SUPFAM" id="SSF64438">
    <property type="entry name" value="CNF1/YfiH-like putative cysteine hydrolases"/>
    <property type="match status" value="1"/>
</dbReference>
<dbReference type="Proteomes" id="UP000886808">
    <property type="component" value="Unassembled WGS sequence"/>
</dbReference>
<reference evidence="12" key="1">
    <citation type="journal article" date="2021" name="PeerJ">
        <title>Extensive microbial diversity within the chicken gut microbiome revealed by metagenomics and culture.</title>
        <authorList>
            <person name="Gilroy R."/>
            <person name="Ravi A."/>
            <person name="Getino M."/>
            <person name="Pursley I."/>
            <person name="Horton D.L."/>
            <person name="Alikhan N.F."/>
            <person name="Baker D."/>
            <person name="Gharbi K."/>
            <person name="Hall N."/>
            <person name="Watson M."/>
            <person name="Adriaenssens E.M."/>
            <person name="Foster-Nyarko E."/>
            <person name="Jarju S."/>
            <person name="Secka A."/>
            <person name="Antonio M."/>
            <person name="Oren A."/>
            <person name="Chaudhuri R.R."/>
            <person name="La Ragione R."/>
            <person name="Hildebrand F."/>
            <person name="Pallen M.J."/>
        </authorList>
    </citation>
    <scope>NUCLEOTIDE SEQUENCE</scope>
    <source>
        <strain evidence="12">CHK193-4272</strain>
    </source>
</reference>
<keyword evidence="6" id="KW-0378">Hydrolase</keyword>
<evidence type="ECO:0000256" key="4">
    <source>
        <dbReference type="ARBA" id="ARBA00022679"/>
    </source>
</evidence>
<dbReference type="EMBL" id="DXIE01000035">
    <property type="protein sequence ID" value="HIV62421.1"/>
    <property type="molecule type" value="Genomic_DNA"/>
</dbReference>
<dbReference type="Gene3D" id="3.60.140.10">
    <property type="entry name" value="CNF1/YfiH-like putative cysteine hydrolases"/>
    <property type="match status" value="1"/>
</dbReference>
<evidence type="ECO:0000256" key="10">
    <source>
        <dbReference type="ARBA" id="ARBA00049893"/>
    </source>
</evidence>
<proteinExistence type="inferred from homology"/>
<dbReference type="GO" id="GO:0005507">
    <property type="term" value="F:copper ion binding"/>
    <property type="evidence" value="ECO:0007669"/>
    <property type="project" value="TreeGrafter"/>
</dbReference>
<evidence type="ECO:0000256" key="1">
    <source>
        <dbReference type="ARBA" id="ARBA00000553"/>
    </source>
</evidence>
<comment type="catalytic activity">
    <reaction evidence="1">
        <text>inosine + phosphate = alpha-D-ribose 1-phosphate + hypoxanthine</text>
        <dbReference type="Rhea" id="RHEA:27646"/>
        <dbReference type="ChEBI" id="CHEBI:17368"/>
        <dbReference type="ChEBI" id="CHEBI:17596"/>
        <dbReference type="ChEBI" id="CHEBI:43474"/>
        <dbReference type="ChEBI" id="CHEBI:57720"/>
        <dbReference type="EC" id="2.4.2.1"/>
    </reaction>
    <physiologicalReaction direction="left-to-right" evidence="1">
        <dbReference type="Rhea" id="RHEA:27647"/>
    </physiologicalReaction>
</comment>
<organism evidence="12 13">
    <name type="scientific">Candidatus Butyricicoccus avistercoris</name>
    <dbReference type="NCBI Taxonomy" id="2838518"/>
    <lineage>
        <taxon>Bacteria</taxon>
        <taxon>Bacillati</taxon>
        <taxon>Bacillota</taxon>
        <taxon>Clostridia</taxon>
        <taxon>Eubacteriales</taxon>
        <taxon>Butyricicoccaceae</taxon>
        <taxon>Butyricicoccus</taxon>
    </lineage>
</organism>
<dbReference type="CDD" id="cd16833">
    <property type="entry name" value="YfiH"/>
    <property type="match status" value="1"/>
</dbReference>
<keyword evidence="4" id="KW-0808">Transferase</keyword>
<evidence type="ECO:0000256" key="11">
    <source>
        <dbReference type="RuleBase" id="RU361274"/>
    </source>
</evidence>
<dbReference type="NCBIfam" id="TIGR00726">
    <property type="entry name" value="peptidoglycan editing factor PgeF"/>
    <property type="match status" value="1"/>
</dbReference>
<name>A0A9D1PHU6_9FIRM</name>
<comment type="similarity">
    <text evidence="3 11">Belongs to the purine nucleoside phosphorylase YfiH/LACC1 family.</text>
</comment>
<dbReference type="PANTHER" id="PTHR30616">
    <property type="entry name" value="UNCHARACTERIZED PROTEIN YFIH"/>
    <property type="match status" value="1"/>
</dbReference>
<dbReference type="PANTHER" id="PTHR30616:SF2">
    <property type="entry name" value="PURINE NUCLEOSIDE PHOSPHORYLASE LACC1"/>
    <property type="match status" value="1"/>
</dbReference>
<sequence length="264" mass="29419">MNNKLIRKISGNMKYYVCSEINVRHAFTTKSGGVSTGDLESLNLGFSRGDKYENVIKNYQILSNAIDIPFDRITTTKQVHKNDVSVVTEEYVGSGIHKPLAWESDALITNLKNTPLAGFYADCVVSLLYDPVSECCGVCHSGWRGTAQEILPRTVEKMQQHFNAKPEDIICVIGPSIGVCCFETDADVPEAMEKQMGEKVRPFIHEKGKKFHVDLQGINQMLIENAGLNKIINSDICTYCHSDEFWSHRVTNGKRGVQAGIICL</sequence>
<dbReference type="InterPro" id="IPR038371">
    <property type="entry name" value="Cu_polyphenol_OxRdtase_sf"/>
</dbReference>
<comment type="caution">
    <text evidence="12">The sequence shown here is derived from an EMBL/GenBank/DDBJ whole genome shotgun (WGS) entry which is preliminary data.</text>
</comment>
<dbReference type="AlphaFoldDB" id="A0A9D1PHU6"/>
<evidence type="ECO:0000313" key="13">
    <source>
        <dbReference type="Proteomes" id="UP000886808"/>
    </source>
</evidence>
<evidence type="ECO:0000256" key="3">
    <source>
        <dbReference type="ARBA" id="ARBA00007353"/>
    </source>
</evidence>
<evidence type="ECO:0000256" key="2">
    <source>
        <dbReference type="ARBA" id="ARBA00003215"/>
    </source>
</evidence>
<accession>A0A9D1PHU6</accession>
<evidence type="ECO:0000313" key="12">
    <source>
        <dbReference type="EMBL" id="HIV62421.1"/>
    </source>
</evidence>
<dbReference type="InterPro" id="IPR003730">
    <property type="entry name" value="Cu_polyphenol_OxRdtase"/>
</dbReference>
<evidence type="ECO:0000256" key="5">
    <source>
        <dbReference type="ARBA" id="ARBA00022723"/>
    </source>
</evidence>
<comment type="catalytic activity">
    <reaction evidence="10">
        <text>S-methyl-5'-thioadenosine + phosphate = 5-(methylsulfanyl)-alpha-D-ribose 1-phosphate + adenine</text>
        <dbReference type="Rhea" id="RHEA:11852"/>
        <dbReference type="ChEBI" id="CHEBI:16708"/>
        <dbReference type="ChEBI" id="CHEBI:17509"/>
        <dbReference type="ChEBI" id="CHEBI:43474"/>
        <dbReference type="ChEBI" id="CHEBI:58533"/>
        <dbReference type="EC" id="2.4.2.28"/>
    </reaction>
    <physiologicalReaction direction="left-to-right" evidence="10">
        <dbReference type="Rhea" id="RHEA:11853"/>
    </physiologicalReaction>
</comment>
<protein>
    <recommendedName>
        <fullName evidence="11">Purine nucleoside phosphorylase</fullName>
    </recommendedName>
</protein>